<organism evidence="1 2">
    <name type="scientific">Anaeromyxobacter oryzae</name>
    <dbReference type="NCBI Taxonomy" id="2918170"/>
    <lineage>
        <taxon>Bacteria</taxon>
        <taxon>Pseudomonadati</taxon>
        <taxon>Myxococcota</taxon>
        <taxon>Myxococcia</taxon>
        <taxon>Myxococcales</taxon>
        <taxon>Cystobacterineae</taxon>
        <taxon>Anaeromyxobacteraceae</taxon>
        <taxon>Anaeromyxobacter</taxon>
    </lineage>
</organism>
<name>A0ABM7WTT7_9BACT</name>
<dbReference type="EMBL" id="AP025591">
    <property type="protein sequence ID" value="BDG02910.1"/>
    <property type="molecule type" value="Genomic_DNA"/>
</dbReference>
<protein>
    <submittedName>
        <fullName evidence="1">Uncharacterized protein</fullName>
    </submittedName>
</protein>
<gene>
    <name evidence="1" type="ORF">AMOR_19060</name>
</gene>
<proteinExistence type="predicted"/>
<dbReference type="RefSeq" id="WP_248360591.1">
    <property type="nucleotide sequence ID" value="NZ_AP025591.1"/>
</dbReference>
<accession>A0ABM7WTT7</accession>
<keyword evidence="2" id="KW-1185">Reference proteome</keyword>
<dbReference type="Proteomes" id="UP001162891">
    <property type="component" value="Chromosome"/>
</dbReference>
<evidence type="ECO:0000313" key="1">
    <source>
        <dbReference type="EMBL" id="BDG02910.1"/>
    </source>
</evidence>
<evidence type="ECO:0000313" key="2">
    <source>
        <dbReference type="Proteomes" id="UP001162891"/>
    </source>
</evidence>
<sequence length="48" mass="5338">MIDVAGIPFLAEKHQLNLVVGLRIEVEERYGRKVLIASHSMWDGDGAC</sequence>
<reference evidence="2" key="1">
    <citation type="journal article" date="2022" name="Int. J. Syst. Evol. Microbiol.">
        <title>Anaeromyxobacter oryzae sp. nov., Anaeromyxobacter diazotrophicus sp. nov. and Anaeromyxobacter paludicola sp. nov., isolated from paddy soils.</title>
        <authorList>
            <person name="Itoh H."/>
            <person name="Xu Z."/>
            <person name="Mise K."/>
            <person name="Masuda Y."/>
            <person name="Ushijima N."/>
            <person name="Hayakawa C."/>
            <person name="Shiratori Y."/>
            <person name="Senoo K."/>
        </authorList>
    </citation>
    <scope>NUCLEOTIDE SEQUENCE [LARGE SCALE GENOMIC DNA]</scope>
    <source>
        <strain evidence="2">Red232</strain>
    </source>
</reference>